<dbReference type="AlphaFoldDB" id="A0A3N3DZP3"/>
<dbReference type="GO" id="GO:0071555">
    <property type="term" value="P:cell wall organization"/>
    <property type="evidence" value="ECO:0007669"/>
    <property type="project" value="UniProtKB-KW"/>
</dbReference>
<protein>
    <recommendedName>
        <fullName evidence="4 14">Undecaprenyl-diphosphatase</fullName>
        <ecNumber evidence="3 14">3.6.1.27</ecNumber>
    </recommendedName>
    <alternativeName>
        <fullName evidence="12 14">Bacitracin resistance protein</fullName>
    </alternativeName>
    <alternativeName>
        <fullName evidence="11 14">Undecaprenyl pyrophosphate phosphatase</fullName>
    </alternativeName>
</protein>
<dbReference type="NCBIfam" id="TIGR00753">
    <property type="entry name" value="undec_PP_bacA"/>
    <property type="match status" value="1"/>
</dbReference>
<dbReference type="OrthoDB" id="9808289at2"/>
<proteinExistence type="inferred from homology"/>
<dbReference type="Proteomes" id="UP000186206">
    <property type="component" value="Unassembled WGS sequence"/>
</dbReference>
<evidence type="ECO:0000256" key="5">
    <source>
        <dbReference type="ARBA" id="ARBA00022475"/>
    </source>
</evidence>
<dbReference type="NCBIfam" id="NF001393">
    <property type="entry name" value="PRK00281.2-4"/>
    <property type="match status" value="1"/>
</dbReference>
<dbReference type="GO" id="GO:0046677">
    <property type="term" value="P:response to antibiotic"/>
    <property type="evidence" value="ECO:0007669"/>
    <property type="project" value="UniProtKB-UniRule"/>
</dbReference>
<feature type="transmembrane region" description="Helical" evidence="14">
    <location>
        <begin position="6"/>
        <end position="29"/>
    </location>
</feature>
<keyword evidence="6 14" id="KW-0812">Transmembrane</keyword>
<dbReference type="Pfam" id="PF02673">
    <property type="entry name" value="BacA"/>
    <property type="match status" value="1"/>
</dbReference>
<reference evidence="16 18" key="2">
    <citation type="submission" date="2018-11" db="EMBL/GenBank/DDBJ databases">
        <title>Vibrio ponticus strain CAIM 1751 pathogenic for the snapper Lutjanus guttatus.</title>
        <authorList>
            <person name="Soto-Rodriguez S."/>
            <person name="Lozano-Olvera R."/>
            <person name="Gomez-Gil B."/>
        </authorList>
    </citation>
    <scope>NUCLEOTIDE SEQUENCE [LARGE SCALE GENOMIC DNA]</scope>
    <source>
        <strain evidence="16 18">CAIM 1751</strain>
    </source>
</reference>
<dbReference type="GO" id="GO:0005886">
    <property type="term" value="C:plasma membrane"/>
    <property type="evidence" value="ECO:0007669"/>
    <property type="project" value="UniProtKB-SubCell"/>
</dbReference>
<dbReference type="InterPro" id="IPR003824">
    <property type="entry name" value="UppP"/>
</dbReference>
<evidence type="ECO:0000313" key="18">
    <source>
        <dbReference type="Proteomes" id="UP000278792"/>
    </source>
</evidence>
<dbReference type="RefSeq" id="WP_075649765.1">
    <property type="nucleotide sequence ID" value="NZ_AP019657.1"/>
</dbReference>
<comment type="miscellaneous">
    <text evidence="14">Bacitracin is thought to be involved in the inhibition of peptidoglycan synthesis by sequestering undecaprenyl diphosphate, thereby reducing the pool of lipid carrier available.</text>
</comment>
<accession>A0A3N3DZP3</accession>
<evidence type="ECO:0000256" key="7">
    <source>
        <dbReference type="ARBA" id="ARBA00022801"/>
    </source>
</evidence>
<keyword evidence="8 14" id="KW-1133">Transmembrane helix</keyword>
<evidence type="ECO:0000313" key="16">
    <source>
        <dbReference type="EMBL" id="ROV59708.1"/>
    </source>
</evidence>
<dbReference type="GO" id="GO:0050380">
    <property type="term" value="F:undecaprenyl-diphosphatase activity"/>
    <property type="evidence" value="ECO:0007669"/>
    <property type="project" value="UniProtKB-UniRule"/>
</dbReference>
<feature type="transmembrane region" description="Helical" evidence="14">
    <location>
        <begin position="216"/>
        <end position="238"/>
    </location>
</feature>
<gene>
    <name evidence="14" type="primary">uppP</name>
    <name evidence="15" type="ORF">BIY21_13360</name>
    <name evidence="16" type="ORF">EGH82_12505</name>
</gene>
<sequence>MSNFEAFVLALIQGLTEFLPISSSAHLILPSAVFGWADQGLAFDVAVHVGTLAAVMIYFRSEVVSLLSAFFASIFKGDRSKEAKLAWMILIATIPACIFGLLMKDIIEIYLRSAWIIATTTIIFGLLLWYVDKNSALADDEYQTTGKKALFIGIAQALAMIPGTSRSGATITAALYLGFTREAAARFSFLMSIPIILLAGGYLTLQLVVSGDPVDFTVLATGIVTSFISAYICIHFFLKLISRMGMTPFVIYRLLLGIGLFALLALN</sequence>
<evidence type="ECO:0000256" key="14">
    <source>
        <dbReference type="HAMAP-Rule" id="MF_01006"/>
    </source>
</evidence>
<reference evidence="15 17" key="1">
    <citation type="submission" date="2016-09" db="EMBL/GenBank/DDBJ databases">
        <title>Genomic Taxonomy of the Vibrionaceae.</title>
        <authorList>
            <person name="Gonzalez-Castillo A."/>
            <person name="Gomez-Gil B."/>
            <person name="Enciso-Ibarra K."/>
        </authorList>
    </citation>
    <scope>NUCLEOTIDE SEQUENCE [LARGE SCALE GENOMIC DNA]</scope>
    <source>
        <strain evidence="15 17">CAIM 1731</strain>
    </source>
</reference>
<feature type="transmembrane region" description="Helical" evidence="14">
    <location>
        <begin position="250"/>
        <end position="266"/>
    </location>
</feature>
<dbReference type="Proteomes" id="UP000278792">
    <property type="component" value="Unassembled WGS sequence"/>
</dbReference>
<evidence type="ECO:0000313" key="15">
    <source>
        <dbReference type="EMBL" id="OLQ91336.1"/>
    </source>
</evidence>
<comment type="caution">
    <text evidence="16">The sequence shown here is derived from an EMBL/GenBank/DDBJ whole genome shotgun (WGS) entry which is preliminary data.</text>
</comment>
<keyword evidence="14" id="KW-0573">Peptidoglycan synthesis</keyword>
<dbReference type="EMBL" id="MJMI01000095">
    <property type="protein sequence ID" value="OLQ91336.1"/>
    <property type="molecule type" value="Genomic_DNA"/>
</dbReference>
<keyword evidence="14" id="KW-0961">Cell wall biogenesis/degradation</keyword>
<dbReference type="GO" id="GO:0008360">
    <property type="term" value="P:regulation of cell shape"/>
    <property type="evidence" value="ECO:0007669"/>
    <property type="project" value="UniProtKB-KW"/>
</dbReference>
<comment type="catalytic activity">
    <reaction evidence="13 14">
        <text>di-trans,octa-cis-undecaprenyl diphosphate + H2O = di-trans,octa-cis-undecaprenyl phosphate + phosphate + H(+)</text>
        <dbReference type="Rhea" id="RHEA:28094"/>
        <dbReference type="ChEBI" id="CHEBI:15377"/>
        <dbReference type="ChEBI" id="CHEBI:15378"/>
        <dbReference type="ChEBI" id="CHEBI:43474"/>
        <dbReference type="ChEBI" id="CHEBI:58405"/>
        <dbReference type="ChEBI" id="CHEBI:60392"/>
        <dbReference type="EC" id="3.6.1.27"/>
    </reaction>
</comment>
<dbReference type="PANTHER" id="PTHR30622">
    <property type="entry name" value="UNDECAPRENYL-DIPHOSPHATASE"/>
    <property type="match status" value="1"/>
</dbReference>
<evidence type="ECO:0000256" key="10">
    <source>
        <dbReference type="ARBA" id="ARBA00023251"/>
    </source>
</evidence>
<feature type="transmembrane region" description="Helical" evidence="14">
    <location>
        <begin position="85"/>
        <end position="102"/>
    </location>
</feature>
<evidence type="ECO:0000256" key="8">
    <source>
        <dbReference type="ARBA" id="ARBA00022989"/>
    </source>
</evidence>
<comment type="similarity">
    <text evidence="2 14">Belongs to the UppP family.</text>
</comment>
<dbReference type="EMBL" id="RKIK01000034">
    <property type="protein sequence ID" value="ROV59708.1"/>
    <property type="molecule type" value="Genomic_DNA"/>
</dbReference>
<feature type="transmembrane region" description="Helical" evidence="14">
    <location>
        <begin position="109"/>
        <end position="130"/>
    </location>
</feature>
<evidence type="ECO:0000256" key="12">
    <source>
        <dbReference type="ARBA" id="ARBA00032932"/>
    </source>
</evidence>
<keyword evidence="9 14" id="KW-0472">Membrane</keyword>
<keyword evidence="7 14" id="KW-0378">Hydrolase</keyword>
<keyword evidence="5 14" id="KW-1003">Cell membrane</keyword>
<feature type="transmembrane region" description="Helical" evidence="14">
    <location>
        <begin position="150"/>
        <end position="177"/>
    </location>
</feature>
<evidence type="ECO:0000256" key="11">
    <source>
        <dbReference type="ARBA" id="ARBA00032707"/>
    </source>
</evidence>
<comment type="function">
    <text evidence="14">Catalyzes the dephosphorylation of undecaprenyl diphosphate (UPP). Confers resistance to bacitracin.</text>
</comment>
<dbReference type="GO" id="GO:0009252">
    <property type="term" value="P:peptidoglycan biosynthetic process"/>
    <property type="evidence" value="ECO:0007669"/>
    <property type="project" value="UniProtKB-KW"/>
</dbReference>
<evidence type="ECO:0000256" key="6">
    <source>
        <dbReference type="ARBA" id="ARBA00022692"/>
    </source>
</evidence>
<keyword evidence="17" id="KW-1185">Reference proteome</keyword>
<dbReference type="HAMAP" id="MF_01006">
    <property type="entry name" value="Undec_diphosphatase"/>
    <property type="match status" value="1"/>
</dbReference>
<feature type="transmembrane region" description="Helical" evidence="14">
    <location>
        <begin position="189"/>
        <end position="210"/>
    </location>
</feature>
<evidence type="ECO:0000256" key="2">
    <source>
        <dbReference type="ARBA" id="ARBA00010621"/>
    </source>
</evidence>
<organism evidence="16 18">
    <name type="scientific">Vibrio ponticus</name>
    <dbReference type="NCBI Taxonomy" id="265668"/>
    <lineage>
        <taxon>Bacteria</taxon>
        <taxon>Pseudomonadati</taxon>
        <taxon>Pseudomonadota</taxon>
        <taxon>Gammaproteobacteria</taxon>
        <taxon>Vibrionales</taxon>
        <taxon>Vibrionaceae</taxon>
        <taxon>Vibrio</taxon>
    </lineage>
</organism>
<evidence type="ECO:0000256" key="9">
    <source>
        <dbReference type="ARBA" id="ARBA00023136"/>
    </source>
</evidence>
<keyword evidence="14" id="KW-0133">Cell shape</keyword>
<evidence type="ECO:0000256" key="1">
    <source>
        <dbReference type="ARBA" id="ARBA00004651"/>
    </source>
</evidence>
<evidence type="ECO:0000256" key="4">
    <source>
        <dbReference type="ARBA" id="ARBA00021581"/>
    </source>
</evidence>
<name>A0A3N3DZP3_9VIBR</name>
<keyword evidence="10 14" id="KW-0046">Antibiotic resistance</keyword>
<dbReference type="EC" id="3.6.1.27" evidence="3 14"/>
<evidence type="ECO:0000313" key="17">
    <source>
        <dbReference type="Proteomes" id="UP000186206"/>
    </source>
</evidence>
<comment type="subcellular location">
    <subcellularLocation>
        <location evidence="1 14">Cell membrane</location>
        <topology evidence="1 14">Multi-pass membrane protein</topology>
    </subcellularLocation>
</comment>
<evidence type="ECO:0000256" key="3">
    <source>
        <dbReference type="ARBA" id="ARBA00012374"/>
    </source>
</evidence>
<dbReference type="PANTHER" id="PTHR30622:SF4">
    <property type="entry name" value="UNDECAPRENYL-DIPHOSPHATASE"/>
    <property type="match status" value="1"/>
</dbReference>
<evidence type="ECO:0000256" key="13">
    <source>
        <dbReference type="ARBA" id="ARBA00047594"/>
    </source>
</evidence>